<feature type="compositionally biased region" description="Polar residues" evidence="1">
    <location>
        <begin position="396"/>
        <end position="409"/>
    </location>
</feature>
<evidence type="ECO:0000313" key="2">
    <source>
        <dbReference type="EMBL" id="KAK7611581.1"/>
    </source>
</evidence>
<accession>A0ABR1N8Q5</accession>
<evidence type="ECO:0000256" key="1">
    <source>
        <dbReference type="SAM" id="MobiDB-lite"/>
    </source>
</evidence>
<protein>
    <submittedName>
        <fullName evidence="2">Uncharacterized protein</fullName>
    </submittedName>
</protein>
<organism evidence="2 3">
    <name type="scientific">Phyllosticta paracitricarpa</name>
    <dbReference type="NCBI Taxonomy" id="2016321"/>
    <lineage>
        <taxon>Eukaryota</taxon>
        <taxon>Fungi</taxon>
        <taxon>Dikarya</taxon>
        <taxon>Ascomycota</taxon>
        <taxon>Pezizomycotina</taxon>
        <taxon>Dothideomycetes</taxon>
        <taxon>Dothideomycetes incertae sedis</taxon>
        <taxon>Botryosphaeriales</taxon>
        <taxon>Phyllostictaceae</taxon>
        <taxon>Phyllosticta</taxon>
    </lineage>
</organism>
<comment type="caution">
    <text evidence="2">The sequence shown here is derived from an EMBL/GenBank/DDBJ whole genome shotgun (WGS) entry which is preliminary data.</text>
</comment>
<evidence type="ECO:0000313" key="3">
    <source>
        <dbReference type="Proteomes" id="UP001367316"/>
    </source>
</evidence>
<feature type="region of interest" description="Disordered" evidence="1">
    <location>
        <begin position="335"/>
        <end position="409"/>
    </location>
</feature>
<dbReference type="EMBL" id="JBBPBF010000013">
    <property type="protein sequence ID" value="KAK7611581.1"/>
    <property type="molecule type" value="Genomic_DNA"/>
</dbReference>
<dbReference type="Proteomes" id="UP001367316">
    <property type="component" value="Unassembled WGS sequence"/>
</dbReference>
<gene>
    <name evidence="2" type="ORF">JOL62DRAFT_611496</name>
</gene>
<feature type="compositionally biased region" description="Acidic residues" evidence="1">
    <location>
        <begin position="352"/>
        <end position="365"/>
    </location>
</feature>
<sequence>MNSHPVATSASRALDVVGLADSGDCASDSSCEFLLKRPDPEYTSDYKRHGKAWDVKEDREVLPVSSQAFQVQDVPAPPPGADHCICGDKIGGVRTAKKTKDGSGKGCPVFSQKQGAYIVENAPELSNPFKSLDLTDAAAKPDARKRETQGWAPCYFTVQDYMDNGHKIPPLSYERSVPECAHFPITEALNDIKLTFKTGGRFVKLPDGQVYDQARLLCLIAVNRDQEIGKGRIKTKTQGHRRMNIHAPPSDWNDAGQIAILNRWKCQFRFRKTTQRSRESRSPWTTEQLDFLREQLLKDPNVGRKELTKRVNDEFDICRSLHSVHCAITRRLRGSGLLPSPSAAQPTMQLDTGEDPSFDADDETEVASTADATSGTDKYGVDDDDGDDDQPCVLTNGASQGYDSDCSSA</sequence>
<name>A0ABR1N8Q5_9PEZI</name>
<proteinExistence type="predicted"/>
<reference evidence="2 3" key="1">
    <citation type="submission" date="2024-04" db="EMBL/GenBank/DDBJ databases">
        <title>Phyllosticta paracitricarpa is synonymous to the EU quarantine fungus P. citricarpa based on phylogenomic analyses.</title>
        <authorList>
            <consortium name="Lawrence Berkeley National Laboratory"/>
            <person name="Van ingen-buijs V.A."/>
            <person name="Van westerhoven A.C."/>
            <person name="Haridas S."/>
            <person name="Skiadas P."/>
            <person name="Martin F."/>
            <person name="Groenewald J.Z."/>
            <person name="Crous P.W."/>
            <person name="Seidl M.F."/>
        </authorList>
    </citation>
    <scope>NUCLEOTIDE SEQUENCE [LARGE SCALE GENOMIC DNA]</scope>
    <source>
        <strain evidence="2 3">CBS 141358</strain>
    </source>
</reference>
<keyword evidence="3" id="KW-1185">Reference proteome</keyword>
<feature type="compositionally biased region" description="Polar residues" evidence="1">
    <location>
        <begin position="366"/>
        <end position="376"/>
    </location>
</feature>